<keyword evidence="3" id="KW-0255">Endonuclease</keyword>
<dbReference type="GO" id="GO:0004519">
    <property type="term" value="F:endonuclease activity"/>
    <property type="evidence" value="ECO:0007669"/>
    <property type="project" value="UniProtKB-KW"/>
</dbReference>
<dbReference type="Pfam" id="PF01939">
    <property type="entry name" value="NucS_C"/>
    <property type="match status" value="1"/>
</dbReference>
<dbReference type="Proteomes" id="UP001497045">
    <property type="component" value="Unassembled WGS sequence"/>
</dbReference>
<keyword evidence="1" id="KW-0238">DNA-binding</keyword>
<feature type="domain" description="Endonuclease NucS C-terminal" evidence="2">
    <location>
        <begin position="211"/>
        <end position="280"/>
    </location>
</feature>
<protein>
    <submittedName>
        <fullName evidence="3">Endonuclease NucS domain-containing protein</fullName>
    </submittedName>
</protein>
<dbReference type="InterPro" id="IPR011856">
    <property type="entry name" value="tRNA_endonuc-like_dom_sf"/>
</dbReference>
<accession>A0ABU9I9K2</accession>
<sequence>MSRCYYRVRLGEAAAFAEQCRAGGFIGVHWGFDEDLSGQFGNSWRDFNARFRPVYLERHPGKSPVAAGLACGMLWTLGEGMNIGDIVLSPASDGQFMIGKVTSDYYCASGEILPQRRRVDWFDIRAARSEMSTEFLRSTNGPGTIVVVADYADEIERLIGHDAPPAVIATSDVIEDPSTFALEKHLEDFLVTNWAQTELGREYNIFSDEGELVGQQYPSDTGPIDVLAISKDRKTLLVVELKRGRASDVVVGQVQRYMGYVAGELAEEGQNVRGVIIAMEDDLRLQRALSVTQNIDFYRYQVSFRLVQA</sequence>
<evidence type="ECO:0000256" key="1">
    <source>
        <dbReference type="ARBA" id="ARBA00023125"/>
    </source>
</evidence>
<dbReference type="InterPro" id="IPR048301">
    <property type="entry name" value="NucS_C"/>
</dbReference>
<keyword evidence="3" id="KW-0540">Nuclease</keyword>
<keyword evidence="3" id="KW-0378">Hydrolase</keyword>
<dbReference type="RefSeq" id="WP_341671632.1">
    <property type="nucleotide sequence ID" value="NZ_JBBYHV010000001.1"/>
</dbReference>
<name>A0ABU9I9K2_9SPHN</name>
<dbReference type="CDD" id="cd22341">
    <property type="entry name" value="NucS-like"/>
    <property type="match status" value="1"/>
</dbReference>
<comment type="caution">
    <text evidence="3">The sequence shown here is derived from an EMBL/GenBank/DDBJ whole genome shotgun (WGS) entry which is preliminary data.</text>
</comment>
<gene>
    <name evidence="3" type="ORF">AAEO60_00245</name>
</gene>
<proteinExistence type="predicted"/>
<organism evidence="3 4">
    <name type="scientific">Aurantiacibacter gilvus</name>
    <dbReference type="NCBI Taxonomy" id="3139141"/>
    <lineage>
        <taxon>Bacteria</taxon>
        <taxon>Pseudomonadati</taxon>
        <taxon>Pseudomonadota</taxon>
        <taxon>Alphaproteobacteria</taxon>
        <taxon>Sphingomonadales</taxon>
        <taxon>Erythrobacteraceae</taxon>
        <taxon>Aurantiacibacter</taxon>
    </lineage>
</organism>
<evidence type="ECO:0000313" key="4">
    <source>
        <dbReference type="Proteomes" id="UP001497045"/>
    </source>
</evidence>
<evidence type="ECO:0000313" key="3">
    <source>
        <dbReference type="EMBL" id="MEL1249091.1"/>
    </source>
</evidence>
<dbReference type="InterPro" id="IPR002793">
    <property type="entry name" value="Endonuclease_NucS"/>
</dbReference>
<dbReference type="Gene3D" id="3.40.1350.10">
    <property type="match status" value="1"/>
</dbReference>
<evidence type="ECO:0000259" key="2">
    <source>
        <dbReference type="Pfam" id="PF01939"/>
    </source>
</evidence>
<keyword evidence="4" id="KW-1185">Reference proteome</keyword>
<dbReference type="EMBL" id="JBBYHV010000001">
    <property type="protein sequence ID" value="MEL1249091.1"/>
    <property type="molecule type" value="Genomic_DNA"/>
</dbReference>
<reference evidence="3 4" key="1">
    <citation type="submission" date="2024-04" db="EMBL/GenBank/DDBJ databases">
        <title>Aurantiacibacter sp. DGU6 16S ribosomal RNA gene Genome sequencing and assembly.</title>
        <authorList>
            <person name="Park S."/>
        </authorList>
    </citation>
    <scope>NUCLEOTIDE SEQUENCE [LARGE SCALE GENOMIC DNA]</scope>
    <source>
        <strain evidence="3 4">DGU6</strain>
    </source>
</reference>